<keyword evidence="3" id="KW-0804">Transcription</keyword>
<feature type="compositionally biased region" description="Basic and acidic residues" evidence="5">
    <location>
        <begin position="664"/>
        <end position="675"/>
    </location>
</feature>
<dbReference type="GO" id="GO:0005634">
    <property type="term" value="C:nucleus"/>
    <property type="evidence" value="ECO:0007669"/>
    <property type="project" value="UniProtKB-SubCell"/>
</dbReference>
<reference evidence="9" key="1">
    <citation type="journal article" date="2017" name="Nat. Commun.">
        <title>The asparagus genome sheds light on the origin and evolution of a young Y chromosome.</title>
        <authorList>
            <person name="Harkess A."/>
            <person name="Zhou J."/>
            <person name="Xu C."/>
            <person name="Bowers J.E."/>
            <person name="Van der Hulst R."/>
            <person name="Ayyampalayam S."/>
            <person name="Mercati F."/>
            <person name="Riccardi P."/>
            <person name="McKain M.R."/>
            <person name="Kakrana A."/>
            <person name="Tang H."/>
            <person name="Ray J."/>
            <person name="Groenendijk J."/>
            <person name="Arikit S."/>
            <person name="Mathioni S.M."/>
            <person name="Nakano M."/>
            <person name="Shan H."/>
            <person name="Telgmann-Rauber A."/>
            <person name="Kanno A."/>
            <person name="Yue Z."/>
            <person name="Chen H."/>
            <person name="Li W."/>
            <person name="Chen Y."/>
            <person name="Xu X."/>
            <person name="Zhang Y."/>
            <person name="Luo S."/>
            <person name="Chen H."/>
            <person name="Gao J."/>
            <person name="Mao Z."/>
            <person name="Pires J.C."/>
            <person name="Luo M."/>
            <person name="Kudrna D."/>
            <person name="Wing R.A."/>
            <person name="Meyers B.C."/>
            <person name="Yi K."/>
            <person name="Kong H."/>
            <person name="Lavrijsen P."/>
            <person name="Sunseri F."/>
            <person name="Falavigna A."/>
            <person name="Ye Y."/>
            <person name="Leebens-Mack J.H."/>
            <person name="Chen G."/>
        </authorList>
    </citation>
    <scope>NUCLEOTIDE SEQUENCE [LARGE SCALE GENOMIC DNA]</scope>
    <source>
        <strain evidence="9">cv. DH0086</strain>
    </source>
</reference>
<accession>A0A5P1FK19</accession>
<feature type="compositionally biased region" description="Basic and acidic residues" evidence="5">
    <location>
        <begin position="491"/>
        <end position="505"/>
    </location>
</feature>
<dbReference type="GO" id="GO:0003714">
    <property type="term" value="F:transcription corepressor activity"/>
    <property type="evidence" value="ECO:0007669"/>
    <property type="project" value="TreeGrafter"/>
</dbReference>
<feature type="compositionally biased region" description="Low complexity" evidence="5">
    <location>
        <begin position="319"/>
        <end position="339"/>
    </location>
</feature>
<feature type="compositionally biased region" description="Polar residues" evidence="5">
    <location>
        <begin position="433"/>
        <end position="464"/>
    </location>
</feature>
<evidence type="ECO:0000256" key="5">
    <source>
        <dbReference type="SAM" id="MobiDB-lite"/>
    </source>
</evidence>
<dbReference type="InterPro" id="IPR057712">
    <property type="entry name" value="DUF7952"/>
</dbReference>
<keyword evidence="4" id="KW-0539">Nucleus</keyword>
<dbReference type="AlphaFoldDB" id="A0A5P1FK19"/>
<evidence type="ECO:0000256" key="2">
    <source>
        <dbReference type="ARBA" id="ARBA00023015"/>
    </source>
</evidence>
<dbReference type="EMBL" id="CM007382">
    <property type="protein sequence ID" value="ONK78656.1"/>
    <property type="molecule type" value="Genomic_DNA"/>
</dbReference>
<comment type="subcellular location">
    <subcellularLocation>
        <location evidence="1">Nucleus</location>
    </subcellularLocation>
</comment>
<evidence type="ECO:0000259" key="6">
    <source>
        <dbReference type="Pfam" id="PF24662"/>
    </source>
</evidence>
<feature type="compositionally biased region" description="Low complexity" evidence="5">
    <location>
        <begin position="403"/>
        <end position="414"/>
    </location>
</feature>
<feature type="region of interest" description="Disordered" evidence="5">
    <location>
        <begin position="232"/>
        <end position="252"/>
    </location>
</feature>
<dbReference type="Pfam" id="PF24662">
    <property type="entry name" value="DUF7650"/>
    <property type="match status" value="1"/>
</dbReference>
<organism evidence="8 9">
    <name type="scientific">Asparagus officinalis</name>
    <name type="common">Garden asparagus</name>
    <dbReference type="NCBI Taxonomy" id="4686"/>
    <lineage>
        <taxon>Eukaryota</taxon>
        <taxon>Viridiplantae</taxon>
        <taxon>Streptophyta</taxon>
        <taxon>Embryophyta</taxon>
        <taxon>Tracheophyta</taxon>
        <taxon>Spermatophyta</taxon>
        <taxon>Magnoliopsida</taxon>
        <taxon>Liliopsida</taxon>
        <taxon>Asparagales</taxon>
        <taxon>Asparagaceae</taxon>
        <taxon>Asparagoideae</taxon>
        <taxon>Asparagus</taxon>
    </lineage>
</organism>
<evidence type="ECO:0000313" key="8">
    <source>
        <dbReference type="EMBL" id="ONK78656.1"/>
    </source>
</evidence>
<name>A0A5P1FK19_ASPOF</name>
<proteinExistence type="predicted"/>
<dbReference type="PANTHER" id="PTHR13859">
    <property type="entry name" value="ATROPHIN-RELATED"/>
    <property type="match status" value="1"/>
</dbReference>
<keyword evidence="9" id="KW-1185">Reference proteome</keyword>
<dbReference type="OMA" id="FRSCNEE"/>
<feature type="compositionally biased region" description="Polar residues" evidence="5">
    <location>
        <begin position="609"/>
        <end position="618"/>
    </location>
</feature>
<dbReference type="Proteomes" id="UP000243459">
    <property type="component" value="Chromosome 2"/>
</dbReference>
<evidence type="ECO:0008006" key="10">
    <source>
        <dbReference type="Google" id="ProtNLM"/>
    </source>
</evidence>
<evidence type="ECO:0000259" key="7">
    <source>
        <dbReference type="Pfam" id="PF25826"/>
    </source>
</evidence>
<dbReference type="InterPro" id="IPR056067">
    <property type="entry name" value="DUF7650"/>
</dbReference>
<evidence type="ECO:0000256" key="3">
    <source>
        <dbReference type="ARBA" id="ARBA00023163"/>
    </source>
</evidence>
<dbReference type="PANTHER" id="PTHR13859:SF11">
    <property type="entry name" value="GRUNGE, ISOFORM J"/>
    <property type="match status" value="1"/>
</dbReference>
<dbReference type="Gramene" id="ONK78656">
    <property type="protein sequence ID" value="ONK78656"/>
    <property type="gene ID" value="A4U43_C02F21080"/>
</dbReference>
<feature type="region of interest" description="Disordered" evidence="5">
    <location>
        <begin position="379"/>
        <end position="681"/>
    </location>
</feature>
<feature type="compositionally biased region" description="Polar residues" evidence="5">
    <location>
        <begin position="309"/>
        <end position="318"/>
    </location>
</feature>
<feature type="domain" description="DUF7650" evidence="6">
    <location>
        <begin position="138"/>
        <end position="225"/>
    </location>
</feature>
<gene>
    <name evidence="8" type="ORF">A4U43_C02F21080</name>
</gene>
<feature type="domain" description="DUF7952" evidence="7">
    <location>
        <begin position="1"/>
        <end position="100"/>
    </location>
</feature>
<dbReference type="Pfam" id="PF25826">
    <property type="entry name" value="DUF7952"/>
    <property type="match status" value="1"/>
</dbReference>
<keyword evidence="2" id="KW-0805">Transcription regulation</keyword>
<feature type="compositionally biased region" description="Basic and acidic residues" evidence="5">
    <location>
        <begin position="520"/>
        <end position="537"/>
    </location>
</feature>
<feature type="region of interest" description="Disordered" evidence="5">
    <location>
        <begin position="309"/>
        <end position="342"/>
    </location>
</feature>
<evidence type="ECO:0000256" key="1">
    <source>
        <dbReference type="ARBA" id="ARBA00004123"/>
    </source>
</evidence>
<evidence type="ECO:0000313" key="9">
    <source>
        <dbReference type="Proteomes" id="UP000243459"/>
    </source>
</evidence>
<evidence type="ECO:0000256" key="4">
    <source>
        <dbReference type="ARBA" id="ARBA00023242"/>
    </source>
</evidence>
<feature type="compositionally biased region" description="Low complexity" evidence="5">
    <location>
        <begin position="635"/>
        <end position="648"/>
    </location>
</feature>
<protein>
    <recommendedName>
        <fullName evidence="10">SANT domain-containing protein</fullName>
    </recommendedName>
</protein>
<sequence>MGDVLSFYYGKFYRSDAQRRWVECRKTKSRKCILGHRIFTGWRQQELLSRLLSSRSKEVQETLIEVTKAFTDGTASLEEFIFSLKAIVGAEALVHAVGIGKGKQDLTGIVLDHVRPNPAVSARPEIPVGKDCSSLTSAEIVKFLTGDFRLSKAKANDLFWEAVWPRLLARGWHSEQPKDLSALTSKNALVFLIPGIKKFSRKKLTKGNHYFDSVSDVLNKVASDPRLLELEAEEGKESNGVNESAADTKVVQNVRSDRQQSCYLRPRLPDNCHSDFMKFTVVDTSLAQGGASSKVRELRSLPADATFNYRSSHQGVTNSDSSTDQSSSGDSFINSSGESDQTPLVADSKLKLPKNEHGLEGQSCELFIDKSSIKGKKYQFSRKLKSGEQNSSAPGPKRRRLTSCKSAGACSSSSYVPRHNQLNNEEEHIQLESVESNKSTATEDGTSQGESNGAGPSNGKSQQRAFIDLNLDPQDLDSEGPLDMGVEGNEDELKPEETIEPKQETQDPLANEANVINGQRHSEDDLKPNETFEEKQYTGDPLASEANAVHGQQNETFEAKQETEDTQASEANAINCRRHGTRNRPPTTRALEAVACGFLSVRKEKSSKPSRSGNLTSRSSRRARKNLGAHPNPSPSSSTSTSSRVPSVGIEEGYSQTTNLFDNSRVKTERKESHELLGVLY</sequence>